<feature type="region of interest" description="Disordered" evidence="1">
    <location>
        <begin position="39"/>
        <end position="74"/>
    </location>
</feature>
<keyword evidence="2" id="KW-0472">Membrane</keyword>
<keyword evidence="2" id="KW-0812">Transmembrane</keyword>
<accession>A0A292PMH5</accession>
<dbReference type="EMBL" id="LN891118">
    <property type="protein sequence ID" value="CUS08706.1"/>
    <property type="molecule type" value="Genomic_DNA"/>
</dbReference>
<keyword evidence="5" id="KW-1185">Reference proteome</keyword>
<gene>
    <name evidence="4" type="ORF">GSTUAT00007214001</name>
</gene>
<evidence type="ECO:0000256" key="1">
    <source>
        <dbReference type="SAM" id="MobiDB-lite"/>
    </source>
</evidence>
<evidence type="ECO:0000256" key="3">
    <source>
        <dbReference type="SAM" id="SignalP"/>
    </source>
</evidence>
<sequence>MPKLNISPPSLLFFLSIILLLNPTFTVALITQETGDVDEEKQGQAVVSAETNDTPSHGSPPPPGPNPAQTGPKSIIPGWDDSLAIAFIVGGISLIMVIPMFVYIWRRRRRLRRARVPPRSLDKVALVNRKGSLASVDEEESPLPSPRGKLERRGTGVSFASEVTIMDEIPKPQPVFHAM</sequence>
<dbReference type="Proteomes" id="UP001412239">
    <property type="component" value="Unassembled WGS sequence"/>
</dbReference>
<keyword evidence="3" id="KW-0732">Signal</keyword>
<name>A0A292PMH5_9PEZI</name>
<protein>
    <submittedName>
        <fullName evidence="4">Uncharacterized protein</fullName>
    </submittedName>
</protein>
<feature type="transmembrane region" description="Helical" evidence="2">
    <location>
        <begin position="83"/>
        <end position="105"/>
    </location>
</feature>
<keyword evidence="2" id="KW-1133">Transmembrane helix</keyword>
<reference evidence="4" key="1">
    <citation type="submission" date="2015-10" db="EMBL/GenBank/DDBJ databases">
        <authorList>
            <person name="Regsiter A."/>
            <person name="william w."/>
        </authorList>
    </citation>
    <scope>NUCLEOTIDE SEQUENCE</scope>
    <source>
        <strain evidence="4">Montdore</strain>
    </source>
</reference>
<evidence type="ECO:0000313" key="4">
    <source>
        <dbReference type="EMBL" id="CUS08706.1"/>
    </source>
</evidence>
<evidence type="ECO:0000256" key="2">
    <source>
        <dbReference type="SAM" id="Phobius"/>
    </source>
</evidence>
<feature type="region of interest" description="Disordered" evidence="1">
    <location>
        <begin position="134"/>
        <end position="155"/>
    </location>
</feature>
<proteinExistence type="predicted"/>
<feature type="chain" id="PRO_5013239877" evidence="3">
    <location>
        <begin position="29"/>
        <end position="179"/>
    </location>
</feature>
<organism evidence="4 5">
    <name type="scientific">Tuber aestivum</name>
    <name type="common">summer truffle</name>
    <dbReference type="NCBI Taxonomy" id="59557"/>
    <lineage>
        <taxon>Eukaryota</taxon>
        <taxon>Fungi</taxon>
        <taxon>Dikarya</taxon>
        <taxon>Ascomycota</taxon>
        <taxon>Pezizomycotina</taxon>
        <taxon>Pezizomycetes</taxon>
        <taxon>Pezizales</taxon>
        <taxon>Tuberaceae</taxon>
        <taxon>Tuber</taxon>
    </lineage>
</organism>
<feature type="signal peptide" evidence="3">
    <location>
        <begin position="1"/>
        <end position="28"/>
    </location>
</feature>
<dbReference type="AlphaFoldDB" id="A0A292PMH5"/>
<evidence type="ECO:0000313" key="5">
    <source>
        <dbReference type="Proteomes" id="UP001412239"/>
    </source>
</evidence>